<dbReference type="CDD" id="cd06571">
    <property type="entry name" value="Bac_DnaA_C"/>
    <property type="match status" value="1"/>
</dbReference>
<dbReference type="EMBL" id="CP000248">
    <property type="protein sequence ID" value="ABD27445.1"/>
    <property type="molecule type" value="Genomic_DNA"/>
</dbReference>
<dbReference type="AlphaFoldDB" id="Q2G3X8"/>
<dbReference type="GO" id="GO:0006275">
    <property type="term" value="P:regulation of DNA replication"/>
    <property type="evidence" value="ECO:0007669"/>
    <property type="project" value="InterPro"/>
</dbReference>
<dbReference type="GO" id="GO:0043565">
    <property type="term" value="F:sequence-specific DNA binding"/>
    <property type="evidence" value="ECO:0007669"/>
    <property type="project" value="InterPro"/>
</dbReference>
<dbReference type="Proteomes" id="UP000009134">
    <property type="component" value="Chromosome"/>
</dbReference>
<dbReference type="InterPro" id="IPR010921">
    <property type="entry name" value="Trp_repressor/repl_initiator"/>
</dbReference>
<dbReference type="GO" id="GO:0005524">
    <property type="term" value="F:ATP binding"/>
    <property type="evidence" value="ECO:0007669"/>
    <property type="project" value="InterPro"/>
</dbReference>
<dbReference type="Gene3D" id="1.10.1750.10">
    <property type="match status" value="1"/>
</dbReference>
<organism evidence="2 3">
    <name type="scientific">Novosphingobium aromaticivorans (strain ATCC 700278 / DSM 12444 / CCUG 56034 / CIP 105152 / NBRC 16084 / F199)</name>
    <dbReference type="NCBI Taxonomy" id="279238"/>
    <lineage>
        <taxon>Bacteria</taxon>
        <taxon>Pseudomonadati</taxon>
        <taxon>Pseudomonadota</taxon>
        <taxon>Alphaproteobacteria</taxon>
        <taxon>Sphingomonadales</taxon>
        <taxon>Sphingomonadaceae</taxon>
        <taxon>Novosphingobium</taxon>
    </lineage>
</organism>
<dbReference type="SUPFAM" id="SSF48295">
    <property type="entry name" value="TrpR-like"/>
    <property type="match status" value="1"/>
</dbReference>
<dbReference type="GO" id="GO:0006270">
    <property type="term" value="P:DNA replication initiation"/>
    <property type="evidence" value="ECO:0007669"/>
    <property type="project" value="InterPro"/>
</dbReference>
<dbReference type="STRING" id="279238.Saro_3010"/>
<dbReference type="HOGENOM" id="CLU_1213800_0_0_5"/>
<dbReference type="SMART" id="SM00760">
    <property type="entry name" value="Bac_DnaA_C"/>
    <property type="match status" value="1"/>
</dbReference>
<evidence type="ECO:0000313" key="3">
    <source>
        <dbReference type="Proteomes" id="UP000009134"/>
    </source>
</evidence>
<evidence type="ECO:0000259" key="1">
    <source>
        <dbReference type="SMART" id="SM00760"/>
    </source>
</evidence>
<sequence length="228" mass="25587">MKVACAHDGCLAMVNSVSKTGLCRAHYDSRNSRRINCGHCGKRVRGNKSGLCGPCYYRSASKRCVECSAAYSGPRRQCGRCKECYQQSRWSSRVPQDRKYDYWILRGRKVPAPEAVARILAGEVVTVKKRPRLFAKVTVPSNVALKKVADALRISEAEILSGSRFAETVDARSVVAEIMLRQGMSYPRVGRRLNRDHSSIINLHRKFPHRASRRPILAKLVDQILEAA</sequence>
<gene>
    <name evidence="2" type="ordered locus">Saro_3010</name>
</gene>
<protein>
    <recommendedName>
        <fullName evidence="1">Chromosomal replication initiator DnaA C-terminal domain-containing protein</fullName>
    </recommendedName>
</protein>
<dbReference type="RefSeq" id="WP_011446649.1">
    <property type="nucleotide sequence ID" value="NC_007794.1"/>
</dbReference>
<dbReference type="InterPro" id="IPR013159">
    <property type="entry name" value="DnaA_C"/>
</dbReference>
<keyword evidence="3" id="KW-1185">Reference proteome</keyword>
<proteinExistence type="predicted"/>
<dbReference type="KEGG" id="nar:Saro_3010"/>
<evidence type="ECO:0000313" key="2">
    <source>
        <dbReference type="EMBL" id="ABD27445.1"/>
    </source>
</evidence>
<feature type="domain" description="Chromosomal replication initiator DnaA C-terminal" evidence="1">
    <location>
        <begin position="139"/>
        <end position="207"/>
    </location>
</feature>
<dbReference type="Pfam" id="PF08299">
    <property type="entry name" value="Bac_DnaA_C"/>
    <property type="match status" value="1"/>
</dbReference>
<accession>Q2G3X8</accession>
<name>Q2G3X8_NOVAD</name>
<reference evidence="3" key="1">
    <citation type="submission" date="2006-01" db="EMBL/GenBank/DDBJ databases">
        <title>Complete sequence of Novosphingobium aromaticivorans DSM 12444.</title>
        <authorList>
            <consortium name="US DOE Joint Genome Institute"/>
            <person name="Copeland A."/>
            <person name="Lucas S."/>
            <person name="Lapidus A."/>
            <person name="Barry K."/>
            <person name="Detter J.C."/>
            <person name="Glavina T."/>
            <person name="Hammon N."/>
            <person name="Israni S."/>
            <person name="Pitluck S."/>
            <person name="Chain P."/>
            <person name="Malfatti S."/>
            <person name="Shin M."/>
            <person name="Vergez L."/>
            <person name="Schmutz J."/>
            <person name="Larimer F."/>
            <person name="Land M."/>
            <person name="Kyrpides N."/>
            <person name="Ivanova N."/>
            <person name="Fredrickson J."/>
            <person name="Balkwill D."/>
            <person name="Romine M.F."/>
            <person name="Richardson P."/>
        </authorList>
    </citation>
    <scope>NUCLEOTIDE SEQUENCE [LARGE SCALE GENOMIC DNA]</scope>
    <source>
        <strain evidence="3">ATCC 700278 / DSM 12444 / CCUG 56034 / CIP 105152 / NBRC 16084 / F199</strain>
    </source>
</reference>